<protein>
    <recommendedName>
        <fullName evidence="2 7">DNA repair protein RecO</fullName>
    </recommendedName>
    <alternativeName>
        <fullName evidence="6 7">Recombination protein O</fullName>
    </alternativeName>
</protein>
<dbReference type="EMBL" id="CP146612">
    <property type="protein sequence ID" value="WWX24995.1"/>
    <property type="molecule type" value="Genomic_DNA"/>
</dbReference>
<sequence length="282" mass="31120">MSDAREIKTPAIVIKRARLKEADRVITLFTRQSGKVSALARGVRKSGSKLAGHLELLNYTDITLTRGKGFPTIIGSQTLNPHLCLRSSLERTAYALYYAELVNHFVEEEQPSTLVFDLLVETLDNACTAENMELLSRFFELNLLSALGFQPQLRLCLDCGAALKAEVNYFSNSLGGLLCPNCAAKSSVLPVSVNGQKVLRFLVDHGLAQSVRLKLDSVLNRELKQLLHNYLRYLLERDIKSSAWLHQLEVMLPPLEPASDTRLGQSAGTGDAERLVDLQGGA</sequence>
<dbReference type="SUPFAM" id="SSF50249">
    <property type="entry name" value="Nucleic acid-binding proteins"/>
    <property type="match status" value="1"/>
</dbReference>
<evidence type="ECO:0000256" key="2">
    <source>
        <dbReference type="ARBA" id="ARBA00021310"/>
    </source>
</evidence>
<dbReference type="Pfam" id="PF11967">
    <property type="entry name" value="RecO_N"/>
    <property type="match status" value="1"/>
</dbReference>
<dbReference type="NCBIfam" id="TIGR00613">
    <property type="entry name" value="reco"/>
    <property type="match status" value="1"/>
</dbReference>
<gene>
    <name evidence="7 9" type="primary">recO</name>
    <name evidence="9" type="ORF">V8247_06965</name>
</gene>
<name>A0ABZ2J257_9CHLR</name>
<evidence type="ECO:0000313" key="10">
    <source>
        <dbReference type="Proteomes" id="UP001375370"/>
    </source>
</evidence>
<evidence type="ECO:0000256" key="7">
    <source>
        <dbReference type="HAMAP-Rule" id="MF_00201"/>
    </source>
</evidence>
<dbReference type="InterPro" id="IPR042242">
    <property type="entry name" value="RecO_C"/>
</dbReference>
<evidence type="ECO:0000256" key="5">
    <source>
        <dbReference type="ARBA" id="ARBA00023204"/>
    </source>
</evidence>
<reference evidence="9 10" key="1">
    <citation type="submission" date="2024-03" db="EMBL/GenBank/DDBJ databases">
        <title>A Dehalogenimonas Isolated from Estuarine Sediments Dihaloeliminates Chlorinated Alkanes.</title>
        <authorList>
            <person name="Yang Y."/>
            <person name="Wang H."/>
        </authorList>
    </citation>
    <scope>NUCLEOTIDE SEQUENCE [LARGE SCALE GENOMIC DNA]</scope>
    <source>
        <strain evidence="9 10">W</strain>
    </source>
</reference>
<accession>A0ABZ2J257</accession>
<keyword evidence="10" id="KW-1185">Reference proteome</keyword>
<dbReference type="PANTHER" id="PTHR33991:SF1">
    <property type="entry name" value="DNA REPAIR PROTEIN RECO"/>
    <property type="match status" value="1"/>
</dbReference>
<proteinExistence type="inferred from homology"/>
<keyword evidence="5 7" id="KW-0234">DNA repair</keyword>
<evidence type="ECO:0000313" key="9">
    <source>
        <dbReference type="EMBL" id="WWX24995.1"/>
    </source>
</evidence>
<keyword evidence="4 7" id="KW-0233">DNA recombination</keyword>
<organism evidence="9 10">
    <name type="scientific">Candidatus Dehalogenimonas loeffleri</name>
    <dbReference type="NCBI Taxonomy" id="3127115"/>
    <lineage>
        <taxon>Bacteria</taxon>
        <taxon>Bacillati</taxon>
        <taxon>Chloroflexota</taxon>
        <taxon>Dehalococcoidia</taxon>
        <taxon>Dehalococcoidales</taxon>
        <taxon>Dehalococcoidaceae</taxon>
        <taxon>Dehalogenimonas</taxon>
    </lineage>
</organism>
<dbReference type="Gene3D" id="2.40.50.140">
    <property type="entry name" value="Nucleic acid-binding proteins"/>
    <property type="match status" value="1"/>
</dbReference>
<dbReference type="InterPro" id="IPR012340">
    <property type="entry name" value="NA-bd_OB-fold"/>
</dbReference>
<keyword evidence="3 7" id="KW-0227">DNA damage</keyword>
<dbReference type="PANTHER" id="PTHR33991">
    <property type="entry name" value="DNA REPAIR PROTEIN RECO"/>
    <property type="match status" value="1"/>
</dbReference>
<evidence type="ECO:0000256" key="1">
    <source>
        <dbReference type="ARBA" id="ARBA00007452"/>
    </source>
</evidence>
<comment type="similarity">
    <text evidence="1 7">Belongs to the RecO family.</text>
</comment>
<dbReference type="Gene3D" id="1.20.1440.120">
    <property type="entry name" value="Recombination protein O, C-terminal domain"/>
    <property type="match status" value="1"/>
</dbReference>
<dbReference type="Pfam" id="PF02565">
    <property type="entry name" value="RecO_C"/>
    <property type="match status" value="1"/>
</dbReference>
<comment type="function">
    <text evidence="7">Involved in DNA repair and RecF pathway recombination.</text>
</comment>
<dbReference type="InterPro" id="IPR037278">
    <property type="entry name" value="ARFGAP/RecO"/>
</dbReference>
<evidence type="ECO:0000256" key="3">
    <source>
        <dbReference type="ARBA" id="ARBA00022763"/>
    </source>
</evidence>
<dbReference type="Proteomes" id="UP001375370">
    <property type="component" value="Chromosome"/>
</dbReference>
<dbReference type="RefSeq" id="WP_338737128.1">
    <property type="nucleotide sequence ID" value="NZ_CP146612.1"/>
</dbReference>
<feature type="domain" description="DNA replication/recombination mediator RecO N-terminal" evidence="8">
    <location>
        <begin position="6"/>
        <end position="79"/>
    </location>
</feature>
<dbReference type="InterPro" id="IPR022572">
    <property type="entry name" value="DNA_rep/recomb_RecO_N"/>
</dbReference>
<evidence type="ECO:0000256" key="4">
    <source>
        <dbReference type="ARBA" id="ARBA00023172"/>
    </source>
</evidence>
<dbReference type="InterPro" id="IPR003717">
    <property type="entry name" value="RecO"/>
</dbReference>
<dbReference type="HAMAP" id="MF_00201">
    <property type="entry name" value="RecO"/>
    <property type="match status" value="1"/>
</dbReference>
<evidence type="ECO:0000259" key="8">
    <source>
        <dbReference type="Pfam" id="PF11967"/>
    </source>
</evidence>
<evidence type="ECO:0000256" key="6">
    <source>
        <dbReference type="ARBA" id="ARBA00033409"/>
    </source>
</evidence>
<dbReference type="SUPFAM" id="SSF57863">
    <property type="entry name" value="ArfGap/RecO-like zinc finger"/>
    <property type="match status" value="1"/>
</dbReference>